<dbReference type="InterPro" id="IPR029033">
    <property type="entry name" value="His_PPase_superfam"/>
</dbReference>
<dbReference type="InterPro" id="IPR013078">
    <property type="entry name" value="His_Pase_superF_clade-1"/>
</dbReference>
<dbReference type="InterPro" id="IPR012398">
    <property type="entry name" value="PRIB5"/>
</dbReference>
<name>A0A5B6ZLL6_DAVIN</name>
<dbReference type="PANTHER" id="PTHR16469">
    <property type="entry name" value="UBIQUITIN-ASSOCIATED AND SH3 DOMAIN-CONTAINING BA-RELATED"/>
    <property type="match status" value="1"/>
</dbReference>
<dbReference type="AlphaFoldDB" id="A0A5B6ZLL6"/>
<dbReference type="SMART" id="SM00855">
    <property type="entry name" value="PGAM"/>
    <property type="match status" value="1"/>
</dbReference>
<accession>A0A5B6ZLL6</accession>
<dbReference type="PIRSF" id="PIRSF015897">
    <property type="entry name" value="PRIB5"/>
    <property type="match status" value="1"/>
</dbReference>
<gene>
    <name evidence="1" type="ORF">Din_014355</name>
</gene>
<reference evidence="1" key="1">
    <citation type="submission" date="2019-08" db="EMBL/GenBank/DDBJ databases">
        <title>Reference gene set and small RNA set construction with multiple tissues from Davidia involucrata Baill.</title>
        <authorList>
            <person name="Yang H."/>
            <person name="Zhou C."/>
            <person name="Li G."/>
            <person name="Wang J."/>
            <person name="Gao P."/>
            <person name="Wang M."/>
            <person name="Wang R."/>
            <person name="Zhao Y."/>
        </authorList>
    </citation>
    <scope>NUCLEOTIDE SEQUENCE</scope>
    <source>
        <tissue evidence="1">Mixed with DoveR01_LX</tissue>
    </source>
</reference>
<dbReference type="Gene3D" id="3.40.50.1240">
    <property type="entry name" value="Phosphoglycerate mutase-like"/>
    <property type="match status" value="1"/>
</dbReference>
<dbReference type="EMBL" id="GHES01014355">
    <property type="protein sequence ID" value="MPA44914.1"/>
    <property type="molecule type" value="Transcribed_RNA"/>
</dbReference>
<dbReference type="PANTHER" id="PTHR16469:SF27">
    <property type="entry name" value="UBIQUITIN-ASSOCIATED AND SH3 DOMAIN-CONTAINING BA-RELATED"/>
    <property type="match status" value="1"/>
</dbReference>
<evidence type="ECO:0000313" key="1">
    <source>
        <dbReference type="EMBL" id="MPA44914.1"/>
    </source>
</evidence>
<sequence length="284" mass="31737">MDSLESRTLDGDRHQFYQNVVVMRHGDRIDNFEPLWASTAARPWDPPLVDTGKARAFCTGRKLRTQLGFPIHRVFVSPFLRCIQTASEVVSALCAVEDDPNNKIADTVKIDPSKLKVSIDYGLCEMLNREAIRPGMAPKDGDFGFNISELEALLPAGTVDHTVERVYQELPQWEETVLGARARYEKVIKALADKFPSENLLLVTHGEGVGVAVAAFLKDTTVYEVEYCAYSHSRRPIFSGQNQSFTARDPEVLTHYAQTGIGYYLPSAMTDDPLNQKSNQPNTI</sequence>
<proteinExistence type="predicted"/>
<dbReference type="FunFam" id="3.40.50.1240:FF:000039">
    <property type="entry name" value="Phosphoglycerate mutase family protein"/>
    <property type="match status" value="1"/>
</dbReference>
<organism evidence="1">
    <name type="scientific">Davidia involucrata</name>
    <name type="common">Dove tree</name>
    <dbReference type="NCBI Taxonomy" id="16924"/>
    <lineage>
        <taxon>Eukaryota</taxon>
        <taxon>Viridiplantae</taxon>
        <taxon>Streptophyta</taxon>
        <taxon>Embryophyta</taxon>
        <taxon>Tracheophyta</taxon>
        <taxon>Spermatophyta</taxon>
        <taxon>Magnoliopsida</taxon>
        <taxon>eudicotyledons</taxon>
        <taxon>Gunneridae</taxon>
        <taxon>Pentapetalae</taxon>
        <taxon>asterids</taxon>
        <taxon>Cornales</taxon>
        <taxon>Nyssaceae</taxon>
        <taxon>Davidia</taxon>
    </lineage>
</organism>
<dbReference type="SUPFAM" id="SSF53254">
    <property type="entry name" value="Phosphoglycerate mutase-like"/>
    <property type="match status" value="1"/>
</dbReference>
<dbReference type="CDD" id="cd07067">
    <property type="entry name" value="HP_PGM_like"/>
    <property type="match status" value="1"/>
</dbReference>
<protein>
    <recommendedName>
        <fullName evidence="2">Phosphoglycerate mutase family protein</fullName>
    </recommendedName>
</protein>
<dbReference type="Pfam" id="PF00300">
    <property type="entry name" value="His_Phos_1"/>
    <property type="match status" value="1"/>
</dbReference>
<dbReference type="InterPro" id="IPR051710">
    <property type="entry name" value="Phosphatase_SH3-domain"/>
</dbReference>
<evidence type="ECO:0008006" key="2">
    <source>
        <dbReference type="Google" id="ProtNLM"/>
    </source>
</evidence>